<sequence>MDTDDEYETIDLTDDGDLMAAELKKDLELYYRVIDEPLATEDVMNDDEILAIVHETFDPESTVTDSEEDEVSPPPPVNLPEAINALNVLIQFQEQRESDNGFKPEELDMLHKKVYHFEKMKNASKKQTDLFCYFGDQSSENLFE</sequence>
<accession>A0ACA9KAZ7</accession>
<name>A0ACA9KAZ7_9GLOM</name>
<evidence type="ECO:0000313" key="1">
    <source>
        <dbReference type="EMBL" id="CAG8462970.1"/>
    </source>
</evidence>
<dbReference type="Proteomes" id="UP000789702">
    <property type="component" value="Unassembled WGS sequence"/>
</dbReference>
<proteinExistence type="predicted"/>
<organism evidence="1 2">
    <name type="scientific">Dentiscutata heterogama</name>
    <dbReference type="NCBI Taxonomy" id="1316150"/>
    <lineage>
        <taxon>Eukaryota</taxon>
        <taxon>Fungi</taxon>
        <taxon>Fungi incertae sedis</taxon>
        <taxon>Mucoromycota</taxon>
        <taxon>Glomeromycotina</taxon>
        <taxon>Glomeromycetes</taxon>
        <taxon>Diversisporales</taxon>
        <taxon>Gigasporaceae</taxon>
        <taxon>Dentiscutata</taxon>
    </lineage>
</organism>
<reference evidence="1" key="1">
    <citation type="submission" date="2021-06" db="EMBL/GenBank/DDBJ databases">
        <authorList>
            <person name="Kallberg Y."/>
            <person name="Tangrot J."/>
            <person name="Rosling A."/>
        </authorList>
    </citation>
    <scope>NUCLEOTIDE SEQUENCE</scope>
    <source>
        <strain evidence="1">IL203A</strain>
    </source>
</reference>
<dbReference type="EMBL" id="CAJVPU010000818">
    <property type="protein sequence ID" value="CAG8462970.1"/>
    <property type="molecule type" value="Genomic_DNA"/>
</dbReference>
<keyword evidence="2" id="KW-1185">Reference proteome</keyword>
<protein>
    <submittedName>
        <fullName evidence="1">9925_t:CDS:1</fullName>
    </submittedName>
</protein>
<feature type="non-terminal residue" evidence="1">
    <location>
        <position position="144"/>
    </location>
</feature>
<gene>
    <name evidence="1" type="ORF">DHETER_LOCUS1368</name>
</gene>
<comment type="caution">
    <text evidence="1">The sequence shown here is derived from an EMBL/GenBank/DDBJ whole genome shotgun (WGS) entry which is preliminary data.</text>
</comment>
<evidence type="ECO:0000313" key="2">
    <source>
        <dbReference type="Proteomes" id="UP000789702"/>
    </source>
</evidence>